<comment type="caution">
    <text evidence="1">The sequence shown here is derived from an EMBL/GenBank/DDBJ whole genome shotgun (WGS) entry which is preliminary data.</text>
</comment>
<protein>
    <submittedName>
        <fullName evidence="1">15656_t:CDS:1</fullName>
    </submittedName>
</protein>
<dbReference type="AlphaFoldDB" id="A0A9N9P9D5"/>
<dbReference type="EMBL" id="CAJVQA010031703">
    <property type="protein sequence ID" value="CAG8801897.1"/>
    <property type="molecule type" value="Genomic_DNA"/>
</dbReference>
<organism evidence="1 2">
    <name type="scientific">Cetraspora pellucida</name>
    <dbReference type="NCBI Taxonomy" id="1433469"/>
    <lineage>
        <taxon>Eukaryota</taxon>
        <taxon>Fungi</taxon>
        <taxon>Fungi incertae sedis</taxon>
        <taxon>Mucoromycota</taxon>
        <taxon>Glomeromycotina</taxon>
        <taxon>Glomeromycetes</taxon>
        <taxon>Diversisporales</taxon>
        <taxon>Gigasporaceae</taxon>
        <taxon>Cetraspora</taxon>
    </lineage>
</organism>
<evidence type="ECO:0000313" key="1">
    <source>
        <dbReference type="EMBL" id="CAG8801897.1"/>
    </source>
</evidence>
<accession>A0A9N9P9D5</accession>
<keyword evidence="2" id="KW-1185">Reference proteome</keyword>
<reference evidence="1" key="1">
    <citation type="submission" date="2021-06" db="EMBL/GenBank/DDBJ databases">
        <authorList>
            <person name="Kallberg Y."/>
            <person name="Tangrot J."/>
            <person name="Rosling A."/>
        </authorList>
    </citation>
    <scope>NUCLEOTIDE SEQUENCE</scope>
    <source>
        <strain evidence="1">FL966</strain>
    </source>
</reference>
<sequence>KKNLATLDYNKEVIGIEFKSDNKIIMLDYSTPDIESSKEEIFKNIGNHDKRFSWILI</sequence>
<dbReference type="OrthoDB" id="2472851at2759"/>
<dbReference type="Proteomes" id="UP000789759">
    <property type="component" value="Unassembled WGS sequence"/>
</dbReference>
<evidence type="ECO:0000313" key="2">
    <source>
        <dbReference type="Proteomes" id="UP000789759"/>
    </source>
</evidence>
<gene>
    <name evidence="1" type="ORF">CPELLU_LOCUS17781</name>
</gene>
<feature type="non-terminal residue" evidence="1">
    <location>
        <position position="1"/>
    </location>
</feature>
<proteinExistence type="predicted"/>
<name>A0A9N9P9D5_9GLOM</name>